<evidence type="ECO:0000256" key="7">
    <source>
        <dbReference type="ARBA" id="ARBA00024197"/>
    </source>
</evidence>
<evidence type="ECO:0000256" key="8">
    <source>
        <dbReference type="ARBA" id="ARBA00024235"/>
    </source>
</evidence>
<evidence type="ECO:0000256" key="6">
    <source>
        <dbReference type="ARBA" id="ARBA00023186"/>
    </source>
</evidence>
<organism evidence="11">
    <name type="scientific">Knufia peltigerae</name>
    <dbReference type="NCBI Taxonomy" id="1002370"/>
    <lineage>
        <taxon>Eukaryota</taxon>
        <taxon>Fungi</taxon>
        <taxon>Dikarya</taxon>
        <taxon>Ascomycota</taxon>
        <taxon>Pezizomycotina</taxon>
        <taxon>Eurotiomycetes</taxon>
        <taxon>Chaetothyriomycetidae</taxon>
        <taxon>Chaetothyriales</taxon>
        <taxon>Trichomeriaceae</taxon>
        <taxon>Knufia</taxon>
    </lineage>
</organism>
<evidence type="ECO:0000313" key="11">
    <source>
        <dbReference type="EMBL" id="KAJ9617464.1"/>
    </source>
</evidence>
<evidence type="ECO:0000259" key="10">
    <source>
        <dbReference type="Pfam" id="PF09976"/>
    </source>
</evidence>
<keyword evidence="4 9" id="KW-1133">Transmembrane helix</keyword>
<dbReference type="PANTHER" id="PTHR38035">
    <property type="entry name" value="UPF0070 PROTEIN YFGM"/>
    <property type="match status" value="1"/>
</dbReference>
<comment type="caution">
    <text evidence="11">The sequence shown here is derived from an EMBL/GenBank/DDBJ whole genome shotgun (WGS) entry which is preliminary data.</text>
</comment>
<accession>A0AA38XPZ3</accession>
<keyword evidence="6" id="KW-0143">Chaperone</keyword>
<sequence length="219" mass="23211">MGGARVRMAIDDLLDEHEQSERVRSWLRKNGASILGGVVIAIGAIAGWQWYQKDQGGKLASANVEYQKALVGLQQNKLDDAAKAVKALEAGPSSIYGDLAALQLAKAQVDAGKNEEALATLRAVKVEGDLQRVVDQRVARLLVATGKGDEAIKLLGSATDSSSLEIHGDALMAQGKRDAAREQYEKALKTLDVAAPQRRLLETKVMDAGGTVAAPAESV</sequence>
<dbReference type="AlphaFoldDB" id="A0AA38XPZ3"/>
<keyword evidence="5 9" id="KW-0472">Membrane</keyword>
<feature type="transmembrane region" description="Helical" evidence="9">
    <location>
        <begin position="32"/>
        <end position="51"/>
    </location>
</feature>
<dbReference type="InterPro" id="IPR018704">
    <property type="entry name" value="SecYEG/CpoB_TPR"/>
</dbReference>
<keyword evidence="3 9" id="KW-0812">Transmembrane</keyword>
<dbReference type="Gene3D" id="1.25.40.10">
    <property type="entry name" value="Tetratricopeptide repeat domain"/>
    <property type="match status" value="1"/>
</dbReference>
<comment type="subcellular location">
    <subcellularLocation>
        <location evidence="1">Cell membrane</location>
        <topology evidence="1">Single-pass type II membrane protein</topology>
    </subcellularLocation>
</comment>
<gene>
    <name evidence="11" type="ORF">H2204_013726</name>
</gene>
<dbReference type="PANTHER" id="PTHR38035:SF1">
    <property type="entry name" value="ANCILLARY SECYEG TRANSLOCON SUBUNIT"/>
    <property type="match status" value="1"/>
</dbReference>
<dbReference type="GO" id="GO:0044877">
    <property type="term" value="F:protein-containing complex binding"/>
    <property type="evidence" value="ECO:0007669"/>
    <property type="project" value="InterPro"/>
</dbReference>
<dbReference type="InterPro" id="IPR026039">
    <property type="entry name" value="YfgM"/>
</dbReference>
<evidence type="ECO:0000256" key="5">
    <source>
        <dbReference type="ARBA" id="ARBA00023136"/>
    </source>
</evidence>
<evidence type="ECO:0000256" key="4">
    <source>
        <dbReference type="ARBA" id="ARBA00022989"/>
    </source>
</evidence>
<dbReference type="SUPFAM" id="SSF48452">
    <property type="entry name" value="TPR-like"/>
    <property type="match status" value="1"/>
</dbReference>
<evidence type="ECO:0000256" key="2">
    <source>
        <dbReference type="ARBA" id="ARBA00022475"/>
    </source>
</evidence>
<evidence type="ECO:0000256" key="9">
    <source>
        <dbReference type="SAM" id="Phobius"/>
    </source>
</evidence>
<protein>
    <recommendedName>
        <fullName evidence="8">Ancillary SecYEG translocon subunit</fullName>
    </recommendedName>
</protein>
<feature type="domain" description="Ancillary SecYEG translocon subunit/Cell division coordinator CpoB TPR" evidence="10">
    <location>
        <begin position="24"/>
        <end position="207"/>
    </location>
</feature>
<proteinExistence type="inferred from homology"/>
<name>A0AA38XPZ3_9EURO</name>
<dbReference type="GO" id="GO:0005886">
    <property type="term" value="C:plasma membrane"/>
    <property type="evidence" value="ECO:0007669"/>
    <property type="project" value="UniProtKB-SubCell"/>
</dbReference>
<keyword evidence="2" id="KW-1003">Cell membrane</keyword>
<dbReference type="InterPro" id="IPR011990">
    <property type="entry name" value="TPR-like_helical_dom_sf"/>
</dbReference>
<dbReference type="Pfam" id="PF09976">
    <property type="entry name" value="TPR_21"/>
    <property type="match status" value="1"/>
</dbReference>
<dbReference type="EMBL" id="JAPDRN010000161">
    <property type="protein sequence ID" value="KAJ9617464.1"/>
    <property type="molecule type" value="Genomic_DNA"/>
</dbReference>
<evidence type="ECO:0000256" key="1">
    <source>
        <dbReference type="ARBA" id="ARBA00004401"/>
    </source>
</evidence>
<comment type="similarity">
    <text evidence="7">Belongs to the YfgM family.</text>
</comment>
<reference evidence="11" key="1">
    <citation type="submission" date="2022-10" db="EMBL/GenBank/DDBJ databases">
        <title>Culturing micro-colonial fungi from biological soil crusts in the Mojave desert and describing Neophaeococcomyces mojavensis, and introducing the new genera and species Taxawa tesnikishii.</title>
        <authorList>
            <person name="Kurbessoian T."/>
            <person name="Stajich J.E."/>
        </authorList>
    </citation>
    <scope>NUCLEOTIDE SEQUENCE</scope>
    <source>
        <strain evidence="11">TK_35</strain>
    </source>
</reference>
<evidence type="ECO:0000256" key="3">
    <source>
        <dbReference type="ARBA" id="ARBA00022692"/>
    </source>
</evidence>